<sequence>MVSLRFLLSSLLVGFAVAAPLQADSASGLSLVPRQNSNWNEPRFGKPYDFAAQKVSACSYQVTNRQFAYVSGYDIRFYATYPGSSKRVEIKNVAHERFILNQQEDIYSHVAIFANRFRGICSGGASGAEPTALYIRYTLWDTFRYKNDYISPAITPTNTTLPSAPRNIRATRVSTEPDSYVSSWDAVPGATGGYIVVIGYEYYFAYDDEWRYETTHYVVKEPKLNFTLPEANYNLREIKIVSRASRDVVTDILSPGRLSFPRES</sequence>
<name>A0AAN6GE20_9BASI</name>
<feature type="signal peptide" evidence="1">
    <location>
        <begin position="1"/>
        <end position="18"/>
    </location>
</feature>
<keyword evidence="1" id="KW-0732">Signal</keyword>
<dbReference type="AlphaFoldDB" id="A0AAN6GE20"/>
<protein>
    <submittedName>
        <fullName evidence="2">Uncharacterized protein</fullName>
    </submittedName>
</protein>
<keyword evidence="3" id="KW-1185">Reference proteome</keyword>
<gene>
    <name evidence="2" type="ORF">OC842_004582</name>
</gene>
<evidence type="ECO:0000256" key="1">
    <source>
        <dbReference type="SAM" id="SignalP"/>
    </source>
</evidence>
<comment type="caution">
    <text evidence="2">The sequence shown here is derived from an EMBL/GenBank/DDBJ whole genome shotgun (WGS) entry which is preliminary data.</text>
</comment>
<organism evidence="2 3">
    <name type="scientific">Tilletia horrida</name>
    <dbReference type="NCBI Taxonomy" id="155126"/>
    <lineage>
        <taxon>Eukaryota</taxon>
        <taxon>Fungi</taxon>
        <taxon>Dikarya</taxon>
        <taxon>Basidiomycota</taxon>
        <taxon>Ustilaginomycotina</taxon>
        <taxon>Exobasidiomycetes</taxon>
        <taxon>Tilletiales</taxon>
        <taxon>Tilletiaceae</taxon>
        <taxon>Tilletia</taxon>
    </lineage>
</organism>
<feature type="chain" id="PRO_5043007778" evidence="1">
    <location>
        <begin position="19"/>
        <end position="264"/>
    </location>
</feature>
<dbReference type="Proteomes" id="UP001176521">
    <property type="component" value="Unassembled WGS sequence"/>
</dbReference>
<dbReference type="EMBL" id="JAPDMQ010000277">
    <property type="protein sequence ID" value="KAK0528336.1"/>
    <property type="molecule type" value="Genomic_DNA"/>
</dbReference>
<proteinExistence type="predicted"/>
<evidence type="ECO:0000313" key="3">
    <source>
        <dbReference type="Proteomes" id="UP001176521"/>
    </source>
</evidence>
<evidence type="ECO:0000313" key="2">
    <source>
        <dbReference type="EMBL" id="KAK0528336.1"/>
    </source>
</evidence>
<reference evidence="2" key="1">
    <citation type="journal article" date="2023" name="PhytoFront">
        <title>Draft Genome Resources of Seven Strains of Tilletia horrida, Causal Agent of Kernel Smut of Rice.</title>
        <authorList>
            <person name="Khanal S."/>
            <person name="Antony Babu S."/>
            <person name="Zhou X.G."/>
        </authorList>
    </citation>
    <scope>NUCLEOTIDE SEQUENCE</scope>
    <source>
        <strain evidence="2">TX3</strain>
    </source>
</reference>
<accession>A0AAN6GE20</accession>